<dbReference type="EMBL" id="FQUY01000004">
    <property type="protein sequence ID" value="SHE66436.1"/>
    <property type="molecule type" value="Genomic_DNA"/>
</dbReference>
<keyword evidence="2" id="KW-1185">Reference proteome</keyword>
<dbReference type="AlphaFoldDB" id="A0A1M4VBW4"/>
<proteinExistence type="predicted"/>
<organism evidence="1 2">
    <name type="scientific">Desulforamulus putei DSM 12395</name>
    <dbReference type="NCBI Taxonomy" id="1121429"/>
    <lineage>
        <taxon>Bacteria</taxon>
        <taxon>Bacillati</taxon>
        <taxon>Bacillota</taxon>
        <taxon>Clostridia</taxon>
        <taxon>Eubacteriales</taxon>
        <taxon>Peptococcaceae</taxon>
        <taxon>Desulforamulus</taxon>
    </lineage>
</organism>
<name>A0A1M4VBW4_9FIRM</name>
<sequence length="74" mass="8470">MELTCAHLIILPGLCQVLPAREDFRCFVEKFLVEKVFPVDNVDKSVNNPSNQGFFCGHQVDRAVYFVKKKKKLA</sequence>
<evidence type="ECO:0000313" key="2">
    <source>
        <dbReference type="Proteomes" id="UP000184148"/>
    </source>
</evidence>
<reference evidence="2" key="1">
    <citation type="submission" date="2016-11" db="EMBL/GenBank/DDBJ databases">
        <authorList>
            <person name="Varghese N."/>
            <person name="Submissions S."/>
        </authorList>
    </citation>
    <scope>NUCLEOTIDE SEQUENCE [LARGE SCALE GENOMIC DNA]</scope>
    <source>
        <strain evidence="2">DSM 12395</strain>
    </source>
</reference>
<protein>
    <submittedName>
        <fullName evidence="1">Uncharacterized protein</fullName>
    </submittedName>
</protein>
<gene>
    <name evidence="1" type="ORF">SAMN02745133_00875</name>
</gene>
<dbReference type="Proteomes" id="UP000184148">
    <property type="component" value="Unassembled WGS sequence"/>
</dbReference>
<evidence type="ECO:0000313" key="1">
    <source>
        <dbReference type="EMBL" id="SHE66436.1"/>
    </source>
</evidence>
<accession>A0A1M4VBW4</accession>